<gene>
    <name evidence="4" type="ORF">ADICEAN_01865</name>
</gene>
<evidence type="ECO:0000313" key="5">
    <source>
        <dbReference type="Proteomes" id="UP000011910"/>
    </source>
</evidence>
<dbReference type="Pfam" id="PF10091">
    <property type="entry name" value="Glycoamylase"/>
    <property type="match status" value="1"/>
</dbReference>
<dbReference type="OrthoDB" id="5937621at2"/>
<dbReference type="Gene3D" id="2.60.40.3710">
    <property type="match status" value="1"/>
</dbReference>
<proteinExistence type="predicted"/>
<dbReference type="AlphaFoldDB" id="M7N703"/>
<accession>M7N703</accession>
<dbReference type="PATRIC" id="fig|1279009.4.peg.1895"/>
<feature type="domain" description="Glycoamylase-like" evidence="2">
    <location>
        <begin position="434"/>
        <end position="648"/>
    </location>
</feature>
<reference evidence="4 5" key="1">
    <citation type="journal article" date="2013" name="Genome Announc.">
        <title>Draft Genome Sequence of Cesiribacter andamanensis Strain AMV16T, Isolated from a Soil Sample from a Mud Volcano in the Andaman Islands, India.</title>
        <authorList>
            <person name="Shivaji S."/>
            <person name="Ara S."/>
            <person name="Begum Z."/>
            <person name="Srinivas T.N."/>
            <person name="Singh A."/>
            <person name="Kumar Pinnaka A."/>
        </authorList>
    </citation>
    <scope>NUCLEOTIDE SEQUENCE [LARGE SCALE GENOMIC DNA]</scope>
    <source>
        <strain evidence="4 5">AMV16</strain>
    </source>
</reference>
<comment type="caution">
    <text evidence="4">The sequence shown here is derived from an EMBL/GenBank/DDBJ whole genome shotgun (WGS) entry which is preliminary data.</text>
</comment>
<dbReference type="eggNOG" id="COG5368">
    <property type="taxonomic scope" value="Bacteria"/>
</dbReference>
<dbReference type="Proteomes" id="UP000011910">
    <property type="component" value="Unassembled WGS sequence"/>
</dbReference>
<feature type="domain" description="SbsA Ig-like" evidence="3">
    <location>
        <begin position="52"/>
        <end position="140"/>
    </location>
</feature>
<evidence type="ECO:0000313" key="4">
    <source>
        <dbReference type="EMBL" id="EMR03016.1"/>
    </source>
</evidence>
<name>M7N703_9BACT</name>
<dbReference type="Gene3D" id="1.50.10.140">
    <property type="match status" value="1"/>
</dbReference>
<sequence>MKPFQHFFLLFFSFLLLPGCKDDSSDPEPAKELLQLVSVKVGNSSLQTGSVSTGIPTDRPLVLRFSEEVNRQGIEDKITLEDADGQPVALTLSFLDQGQTVSAQPAQPLRSNHTYTLTIDELTNSANTSQFPGAAYTFTTLQTQLRLQSLTVDGQPLSPGGRVHGLDPDFTIRAVFSEALEAGAIAASGIRLSGPGGQQIAVRASLEDPTTLLIKPEQPLNYLSRYELDITSQFYTSSELSFSGFRGSLYIQPDPEPKFPLISDEALLTLVQQQTFKYFWDFAHPSSGLARERNSSGNLVTIGGSGFGVMTIPVGIERGFITRQQGVDRLEKIVNFLATADRFHGVWPHWMDGTTGRVIAFSQYDNGGDLIETAFMIQGLLTVRQYLNRANAQEAAIIATITRLWEEVEWDWYTRGENVLYWHWSPQYEWQMNMQIRGYNEGLIAYVLAASSPTHPISPEVYHQGWARGGAQQNGNTFYDITLPLGENLGGPLFFAHYSYLGLDPRRLEDRYANYWEQNVAHTRINQAYVADNPRNWVGYSAESWGLTASDNQSGYSAHSPTNDLGVITPTAALSSFPYTPEASMAALRYFYYTLGDRLWGPYGFYDAYNLTVPWFASSYLAIDQGPIIIMIENYRTQLLWNLFMSNPEIAAGLDRLDFSAY</sequence>
<protein>
    <recommendedName>
        <fullName evidence="6">Glycoamylase-like domain-containing protein</fullName>
    </recommendedName>
</protein>
<evidence type="ECO:0008006" key="6">
    <source>
        <dbReference type="Google" id="ProtNLM"/>
    </source>
</evidence>
<dbReference type="Pfam" id="PF13205">
    <property type="entry name" value="Big_5"/>
    <property type="match status" value="1"/>
</dbReference>
<keyword evidence="1" id="KW-0732">Signal</keyword>
<dbReference type="InterPro" id="IPR032812">
    <property type="entry name" value="SbsA_Ig"/>
</dbReference>
<evidence type="ECO:0000259" key="2">
    <source>
        <dbReference type="Pfam" id="PF10091"/>
    </source>
</evidence>
<organism evidence="4 5">
    <name type="scientific">Cesiribacter andamanensis AMV16</name>
    <dbReference type="NCBI Taxonomy" id="1279009"/>
    <lineage>
        <taxon>Bacteria</taxon>
        <taxon>Pseudomonadati</taxon>
        <taxon>Bacteroidota</taxon>
        <taxon>Cytophagia</taxon>
        <taxon>Cytophagales</taxon>
        <taxon>Cesiribacteraceae</taxon>
        <taxon>Cesiribacter</taxon>
    </lineage>
</organism>
<dbReference type="EMBL" id="AODQ01000038">
    <property type="protein sequence ID" value="EMR03016.1"/>
    <property type="molecule type" value="Genomic_DNA"/>
</dbReference>
<evidence type="ECO:0000259" key="3">
    <source>
        <dbReference type="Pfam" id="PF13205"/>
    </source>
</evidence>
<evidence type="ECO:0000256" key="1">
    <source>
        <dbReference type="ARBA" id="ARBA00022729"/>
    </source>
</evidence>
<dbReference type="RefSeq" id="WP_009195261.1">
    <property type="nucleotide sequence ID" value="NZ_AODQ01000038.1"/>
</dbReference>
<dbReference type="STRING" id="1279009.ADICEAN_01865"/>
<dbReference type="InterPro" id="IPR019282">
    <property type="entry name" value="Glycoamylase-like_cons_dom"/>
</dbReference>
<keyword evidence="5" id="KW-1185">Reference proteome</keyword>